<evidence type="ECO:0000259" key="4">
    <source>
        <dbReference type="PROSITE" id="PS50212"/>
    </source>
</evidence>
<dbReference type="GO" id="GO:0007265">
    <property type="term" value="P:Ras protein signal transduction"/>
    <property type="evidence" value="ECO:0007669"/>
    <property type="project" value="TreeGrafter"/>
</dbReference>
<dbReference type="AlphaFoldDB" id="A0A1R1PE74"/>
<dbReference type="PANTHER" id="PTHR23113:SF368">
    <property type="entry name" value="CELL DIVISION CONTROL PROTEIN 25"/>
    <property type="match status" value="1"/>
</dbReference>
<name>A0A1R1PE74_ZANCU</name>
<dbReference type="GO" id="GO:0005886">
    <property type="term" value="C:plasma membrane"/>
    <property type="evidence" value="ECO:0007669"/>
    <property type="project" value="TreeGrafter"/>
</dbReference>
<evidence type="ECO:0000313" key="5">
    <source>
        <dbReference type="EMBL" id="OMH79218.1"/>
    </source>
</evidence>
<gene>
    <name evidence="5" type="ORF">AX774_g7373</name>
</gene>
<dbReference type="SMART" id="SM00147">
    <property type="entry name" value="RasGEF"/>
    <property type="match status" value="1"/>
</dbReference>
<comment type="caution">
    <text evidence="5">The sequence shown here is derived from an EMBL/GenBank/DDBJ whole genome shotgun (WGS) entry which is preliminary data.</text>
</comment>
<dbReference type="Pfam" id="PF00617">
    <property type="entry name" value="RasGEF"/>
    <property type="match status" value="1"/>
</dbReference>
<dbReference type="CDD" id="cd06224">
    <property type="entry name" value="REM"/>
    <property type="match status" value="1"/>
</dbReference>
<evidence type="ECO:0000256" key="1">
    <source>
        <dbReference type="ARBA" id="ARBA00022658"/>
    </source>
</evidence>
<evidence type="ECO:0000256" key="2">
    <source>
        <dbReference type="PROSITE-ProRule" id="PRU00168"/>
    </source>
</evidence>
<keyword evidence="6" id="KW-1185">Reference proteome</keyword>
<proteinExistence type="predicted"/>
<dbReference type="PANTHER" id="PTHR23113">
    <property type="entry name" value="GUANINE NUCLEOTIDE EXCHANGE FACTOR"/>
    <property type="match status" value="1"/>
</dbReference>
<dbReference type="PROSITE" id="PS50009">
    <property type="entry name" value="RASGEF_CAT"/>
    <property type="match status" value="1"/>
</dbReference>
<dbReference type="PROSITE" id="PS50212">
    <property type="entry name" value="RASGEF_NTER"/>
    <property type="match status" value="1"/>
</dbReference>
<accession>A0A1R1PE74</accession>
<dbReference type="GO" id="GO:0005085">
    <property type="term" value="F:guanyl-nucleotide exchange factor activity"/>
    <property type="evidence" value="ECO:0007669"/>
    <property type="project" value="UniProtKB-KW"/>
</dbReference>
<dbReference type="EMBL" id="LSSK01001630">
    <property type="protein sequence ID" value="OMH79218.1"/>
    <property type="molecule type" value="Genomic_DNA"/>
</dbReference>
<sequence>MQPNGYIWAITSKQSSVYESKISKDNMDEEMELGQAPMLRTTQALQRYLPEAAFKTPTDLIIIQKIISNESHIKNPENTDTNGVNGLINGTSYFQNEHQRLSSNLRVNQNYYRRNIKSTIASQRYENTRRASSTLLESETNKISADFETLSKGEGDLIKPSTGKLSISLAHQEDLLDPGCNEKSLIFSSCMLPGLEETNVALSKHLLMTKNQASYLLKRYSSFEKSQTQYESMDKVSRHLGVYCKRMTSNLGEFLGKVNQAEYIIRAYKVDEDKISFTEALDEDPENISKYISGCDTPDADTYDHPETGKRHIQTELLRLQKLREEVQFLSMDIVVAVQDLLFLSPQLYINSVLHNGPKEEQAAGENISTEICKSHESGEEIDPNLNKSRNIKYGREARGGLRETVLDSSVFSLDIPFKNSHQDANTNPSPYLDNTSLYTDSQHEQPTKAFDLDSKTHSVLVSHPFALFRPDSTERNTGFLSKLNQLTILLLRLDTTCLKLWLSVKYIFEICDKKTIETLLKCATPRNSVVKGGYRSTMNQNSHLSNSGGQFNMTQDAPLVFSNVELQRKHQPLLVNPKLDSKFSKPSGLNSNTFSTVRPASTKLSVQNNVSRMFSYKKIKNFVKNFKKPSKGTILSSKRESGLDPTSDTFGKKRSAFEMGRSISSRPSSISELQELTEDIYHNGLVFDSKKRVKCGTLENLVGYLTSDTMLDEDFISTFMLTFHAFISSPRFFNLLIDRYMISPPDNLQPDEMITWRERKLSVVRLKVINVFKTWLREYFEPRLEGDIEALNMLRTFASTVIVESYPRLAESLIVEIDIISSSTESRQSGLPANSSSLTEEEFSEYHQNAHIYSFYNFLNHKSSKYSLFEGARKNDNIVRQPISYIPENLDAAQRLIDSTPLSRLYKTWKLVPKPSIDSFSSLSTVVNPSKNFSEYRTSIQKISPPAIPYLGLVLSDLTFIEDGNSDYLGKDSHSSELLNFSKFESIASSIRAVLNFQSVSYMTKLTLAPDVISLFFNKLKSEVPISASHDNLMEQFLQTANKLEPK</sequence>
<evidence type="ECO:0000313" key="6">
    <source>
        <dbReference type="Proteomes" id="UP000188320"/>
    </source>
</evidence>
<dbReference type="InterPro" id="IPR023578">
    <property type="entry name" value="Ras_GEF_dom_sf"/>
</dbReference>
<keyword evidence="5" id="KW-0132">Cell division</keyword>
<dbReference type="Pfam" id="PF00618">
    <property type="entry name" value="RasGEF_N"/>
    <property type="match status" value="1"/>
</dbReference>
<keyword evidence="5" id="KW-0131">Cell cycle</keyword>
<dbReference type="InterPro" id="IPR019804">
    <property type="entry name" value="Ras_G-nucl-exch_fac_CS"/>
</dbReference>
<dbReference type="GO" id="GO:0051301">
    <property type="term" value="P:cell division"/>
    <property type="evidence" value="ECO:0007669"/>
    <property type="project" value="UniProtKB-KW"/>
</dbReference>
<protein>
    <submittedName>
        <fullName evidence="5">Cell division control protein 25</fullName>
    </submittedName>
</protein>
<dbReference type="SUPFAM" id="SSF48366">
    <property type="entry name" value="Ras GEF"/>
    <property type="match status" value="1"/>
</dbReference>
<dbReference type="InterPro" id="IPR008937">
    <property type="entry name" value="Ras-like_GEF"/>
</dbReference>
<evidence type="ECO:0000259" key="3">
    <source>
        <dbReference type="PROSITE" id="PS50009"/>
    </source>
</evidence>
<feature type="domain" description="Ras-GEF" evidence="3">
    <location>
        <begin position="799"/>
        <end position="1048"/>
    </location>
</feature>
<feature type="domain" description="N-terminal Ras-GEF" evidence="4">
    <location>
        <begin position="690"/>
        <end position="822"/>
    </location>
</feature>
<dbReference type="Proteomes" id="UP000188320">
    <property type="component" value="Unassembled WGS sequence"/>
</dbReference>
<reference evidence="6" key="1">
    <citation type="submission" date="2017-01" db="EMBL/GenBank/DDBJ databases">
        <authorList>
            <person name="Wang Y."/>
            <person name="White M."/>
            <person name="Kvist S."/>
            <person name="Moncalvo J.-M."/>
        </authorList>
    </citation>
    <scope>NUCLEOTIDE SEQUENCE [LARGE SCALE GENOMIC DNA]</scope>
    <source>
        <strain evidence="6">COL-18-3</strain>
    </source>
</reference>
<dbReference type="InterPro" id="IPR036964">
    <property type="entry name" value="RASGEF_cat_dom_sf"/>
</dbReference>
<organism evidence="5 6">
    <name type="scientific">Zancudomyces culisetae</name>
    <name type="common">Gut fungus</name>
    <name type="synonym">Smittium culisetae</name>
    <dbReference type="NCBI Taxonomy" id="1213189"/>
    <lineage>
        <taxon>Eukaryota</taxon>
        <taxon>Fungi</taxon>
        <taxon>Fungi incertae sedis</taxon>
        <taxon>Zoopagomycota</taxon>
        <taxon>Kickxellomycotina</taxon>
        <taxon>Harpellomycetes</taxon>
        <taxon>Harpellales</taxon>
        <taxon>Legeriomycetaceae</taxon>
        <taxon>Zancudomyces</taxon>
    </lineage>
</organism>
<dbReference type="SMART" id="SM00229">
    <property type="entry name" value="RasGEFN"/>
    <property type="match status" value="1"/>
</dbReference>
<keyword evidence="1 2" id="KW-0344">Guanine-nucleotide releasing factor</keyword>
<dbReference type="PROSITE" id="PS00720">
    <property type="entry name" value="RASGEF"/>
    <property type="match status" value="1"/>
</dbReference>
<dbReference type="InterPro" id="IPR000651">
    <property type="entry name" value="Ras-like_Gua-exchang_fac_N"/>
</dbReference>
<dbReference type="OrthoDB" id="546434at2759"/>
<dbReference type="InterPro" id="IPR001895">
    <property type="entry name" value="RASGEF_cat_dom"/>
</dbReference>
<dbReference type="Gene3D" id="1.20.870.10">
    <property type="entry name" value="Son of sevenless (SoS) protein Chain: S domain 1"/>
    <property type="match status" value="1"/>
</dbReference>
<dbReference type="Gene3D" id="1.10.840.10">
    <property type="entry name" value="Ras guanine-nucleotide exchange factors catalytic domain"/>
    <property type="match status" value="1"/>
</dbReference>